<dbReference type="InterPro" id="IPR000871">
    <property type="entry name" value="Beta-lactam_class-A"/>
</dbReference>
<dbReference type="NCBIfam" id="NF033103">
    <property type="entry name" value="bla_class_A"/>
    <property type="match status" value="1"/>
</dbReference>
<dbReference type="Proteomes" id="UP000419743">
    <property type="component" value="Unassembled WGS sequence"/>
</dbReference>
<proteinExistence type="predicted"/>
<dbReference type="InterPro" id="IPR045155">
    <property type="entry name" value="Beta-lactam_cat"/>
</dbReference>
<dbReference type="SUPFAM" id="SSF56601">
    <property type="entry name" value="beta-lactamase/transpeptidase-like"/>
    <property type="match status" value="1"/>
</dbReference>
<feature type="domain" description="Beta-lactamase class A catalytic" evidence="3">
    <location>
        <begin position="77"/>
        <end position="286"/>
    </location>
</feature>
<sequence>MLSAMSTDTDLTAPSRRAILRWGSATAASVGLFGSAALTACAGPSPAHSDPTDRGPDALVRLEEESGVRIGAVGISSAARVAHRAEEAFPMCSLFKVLAVASLLRERAYDDAYWAEPIPFGPADLVEDSPVTSATTTWAMSPTALADAALRFSDNTAGNLLLAELGGPEAITTFAADLGAASTRLDRWEPELNEATPGDLRDTSTPSDIALLYRALLLEDRAGVLTGARLRDWMLRNTTSAARIRAGLDGDVELADKTGAGSYGVVNDAGMLWSAGSDPVTLVILTRTDDPAAANDNEVVAEATRIIMSELTRG</sequence>
<dbReference type="GO" id="GO:0008800">
    <property type="term" value="F:beta-lactamase activity"/>
    <property type="evidence" value="ECO:0007669"/>
    <property type="project" value="InterPro"/>
</dbReference>
<evidence type="ECO:0000256" key="1">
    <source>
        <dbReference type="ARBA" id="ARBA00018879"/>
    </source>
</evidence>
<dbReference type="PRINTS" id="PR00118">
    <property type="entry name" value="BLACTAMASEA"/>
</dbReference>
<reference evidence="4 5" key="1">
    <citation type="submission" date="2019-11" db="EMBL/GenBank/DDBJ databases">
        <authorList>
            <person name="Criscuolo A."/>
        </authorList>
    </citation>
    <scope>NUCLEOTIDE SEQUENCE [LARGE SCALE GENOMIC DNA]</scope>
    <source>
        <strain evidence="4">CIP111667</strain>
    </source>
</reference>
<evidence type="ECO:0000313" key="5">
    <source>
        <dbReference type="Proteomes" id="UP000419743"/>
    </source>
</evidence>
<protein>
    <recommendedName>
        <fullName evidence="1">Beta-lactamase</fullName>
    </recommendedName>
    <alternativeName>
        <fullName evidence="2">Penicillinase</fullName>
    </alternativeName>
</protein>
<organism evidence="4 5">
    <name type="scientific">Occultella aeris</name>
    <dbReference type="NCBI Taxonomy" id="2761496"/>
    <lineage>
        <taxon>Bacteria</taxon>
        <taxon>Bacillati</taxon>
        <taxon>Actinomycetota</taxon>
        <taxon>Actinomycetes</taxon>
        <taxon>Micrococcales</taxon>
        <taxon>Ruaniaceae</taxon>
        <taxon>Occultella</taxon>
    </lineage>
</organism>
<accession>A0A7M4DQU6</accession>
<dbReference type="InterPro" id="IPR006311">
    <property type="entry name" value="TAT_signal"/>
</dbReference>
<comment type="caution">
    <text evidence="4">The sequence shown here is derived from an EMBL/GenBank/DDBJ whole genome shotgun (WGS) entry which is preliminary data.</text>
</comment>
<dbReference type="PANTHER" id="PTHR35333:SF3">
    <property type="entry name" value="BETA-LACTAMASE-TYPE TRANSPEPTIDASE FOLD CONTAINING PROTEIN"/>
    <property type="match status" value="1"/>
</dbReference>
<name>A0A7M4DQU6_9MICO</name>
<keyword evidence="4" id="KW-0378">Hydrolase</keyword>
<evidence type="ECO:0000313" key="4">
    <source>
        <dbReference type="EMBL" id="VZO39840.1"/>
    </source>
</evidence>
<dbReference type="GO" id="GO:0030655">
    <property type="term" value="P:beta-lactam antibiotic catabolic process"/>
    <property type="evidence" value="ECO:0007669"/>
    <property type="project" value="InterPro"/>
</dbReference>
<dbReference type="PANTHER" id="PTHR35333">
    <property type="entry name" value="BETA-LACTAMASE"/>
    <property type="match status" value="1"/>
</dbReference>
<dbReference type="Gene3D" id="3.40.710.10">
    <property type="entry name" value="DD-peptidase/beta-lactamase superfamily"/>
    <property type="match status" value="1"/>
</dbReference>
<gene>
    <name evidence="4" type="primary">bla</name>
    <name evidence="4" type="ORF">HALOF300_04537</name>
</gene>
<evidence type="ECO:0000256" key="2">
    <source>
        <dbReference type="ARBA" id="ARBA00030171"/>
    </source>
</evidence>
<evidence type="ECO:0000259" key="3">
    <source>
        <dbReference type="Pfam" id="PF13354"/>
    </source>
</evidence>
<dbReference type="InterPro" id="IPR012338">
    <property type="entry name" value="Beta-lactam/transpept-like"/>
</dbReference>
<keyword evidence="5" id="KW-1185">Reference proteome</keyword>
<dbReference type="PROSITE" id="PS51318">
    <property type="entry name" value="TAT"/>
    <property type="match status" value="1"/>
</dbReference>
<dbReference type="Pfam" id="PF13354">
    <property type="entry name" value="Beta-lactamase2"/>
    <property type="match status" value="1"/>
</dbReference>
<dbReference type="AlphaFoldDB" id="A0A7M4DQU6"/>
<dbReference type="GO" id="GO:0046677">
    <property type="term" value="P:response to antibiotic"/>
    <property type="evidence" value="ECO:0007669"/>
    <property type="project" value="InterPro"/>
</dbReference>
<dbReference type="EMBL" id="CACRYJ010000064">
    <property type="protein sequence ID" value="VZO39840.1"/>
    <property type="molecule type" value="Genomic_DNA"/>
</dbReference>